<feature type="domain" description="tRNA intron endonuclease catalytic" evidence="6">
    <location>
        <begin position="122"/>
        <end position="197"/>
    </location>
</feature>
<evidence type="ECO:0000256" key="2">
    <source>
        <dbReference type="ARBA" id="ARBA00012573"/>
    </source>
</evidence>
<dbReference type="Pfam" id="PF01974">
    <property type="entry name" value="tRNA_int_endo"/>
    <property type="match status" value="1"/>
</dbReference>
<keyword evidence="3" id="KW-0819">tRNA processing</keyword>
<dbReference type="EC" id="4.6.1.16" evidence="2"/>
<dbReference type="InterPro" id="IPR011856">
    <property type="entry name" value="tRNA_endonuc-like_dom_sf"/>
</dbReference>
<name>A0A976ICP2_BRELC</name>
<evidence type="ECO:0000256" key="1">
    <source>
        <dbReference type="ARBA" id="ARBA00008078"/>
    </source>
</evidence>
<dbReference type="AlphaFoldDB" id="A0A976ICP2"/>
<comment type="similarity">
    <text evidence="1">Belongs to the tRNA-intron endonuclease family.</text>
</comment>
<dbReference type="NCBIfam" id="TIGR00324">
    <property type="entry name" value="endA"/>
    <property type="match status" value="1"/>
</dbReference>
<dbReference type="PANTHER" id="PTHR13070">
    <property type="entry name" value="TRNA-SPLICING ENDONUCLEASE SUBUNIT SEN34-RELATED"/>
    <property type="match status" value="1"/>
</dbReference>
<evidence type="ECO:0000256" key="5">
    <source>
        <dbReference type="ARBA" id="ARBA00034031"/>
    </source>
</evidence>
<dbReference type="EMBL" id="SHOA02000014">
    <property type="protein sequence ID" value="TDH66690.1"/>
    <property type="molecule type" value="Genomic_DNA"/>
</dbReference>
<comment type="catalytic activity">
    <reaction evidence="5">
        <text>pretRNA = a 3'-half-tRNA molecule with a 5'-OH end + a 5'-half-tRNA molecule with a 2',3'-cyclic phosphate end + an intron with a 2',3'-cyclic phosphate and a 5'-hydroxyl terminus.</text>
        <dbReference type="EC" id="4.6.1.16"/>
    </reaction>
</comment>
<sequence length="245" mass="27902">MTDCAVAILVASPLDFEATYALVHDAQHIDFLQQVCRIHGSLEENLTRRPPRLRLALEEVVVGVQKGFLRLESALKNNDRDDHSKSINSIVERAIRTLVGADTDCRDFDDDFKWKLSLQRRERLQIFHDLWNKGYIVTFGSKFGADFLIYKDSPKHAHAVALIVVKGFEEEFARVDIVSFCRIAKMVKKQLVFASVRTLKERECESERADEKTDSLLDVTSSDVVYVSLTHALLVSRQDESGDTM</sequence>
<dbReference type="Gene3D" id="3.40.1350.10">
    <property type="match status" value="1"/>
</dbReference>
<evidence type="ECO:0000256" key="4">
    <source>
        <dbReference type="ARBA" id="ARBA00023239"/>
    </source>
</evidence>
<dbReference type="KEGG" id="blac:94345355"/>
<evidence type="ECO:0000313" key="8">
    <source>
        <dbReference type="Proteomes" id="UP000294530"/>
    </source>
</evidence>
<dbReference type="GeneID" id="94345355"/>
<dbReference type="CDD" id="cd22363">
    <property type="entry name" value="tRNA-intron_lyase_C"/>
    <property type="match status" value="1"/>
</dbReference>
<keyword evidence="8" id="KW-1185">Reference proteome</keyword>
<proteinExistence type="inferred from homology"/>
<keyword evidence="4" id="KW-0456">Lyase</keyword>
<organism evidence="7 8">
    <name type="scientific">Bremia lactucae</name>
    <name type="common">Lettuce downy mildew</name>
    <dbReference type="NCBI Taxonomy" id="4779"/>
    <lineage>
        <taxon>Eukaryota</taxon>
        <taxon>Sar</taxon>
        <taxon>Stramenopiles</taxon>
        <taxon>Oomycota</taxon>
        <taxon>Peronosporomycetes</taxon>
        <taxon>Peronosporales</taxon>
        <taxon>Peronosporaceae</taxon>
        <taxon>Bremia</taxon>
    </lineage>
</organism>
<evidence type="ECO:0000313" key="7">
    <source>
        <dbReference type="EMBL" id="TDH66690.1"/>
    </source>
</evidence>
<evidence type="ECO:0000256" key="3">
    <source>
        <dbReference type="ARBA" id="ARBA00022694"/>
    </source>
</evidence>
<dbReference type="RefSeq" id="XP_067816189.1">
    <property type="nucleotide sequence ID" value="XM_067959684.1"/>
</dbReference>
<comment type="caution">
    <text evidence="7">The sequence shown here is derived from an EMBL/GenBank/DDBJ whole genome shotgun (WGS) entry which is preliminary data.</text>
</comment>
<dbReference type="PANTHER" id="PTHR13070:SF0">
    <property type="entry name" value="TRNA-SPLICING ENDONUCLEASE SUBUNIT SEN34"/>
    <property type="match status" value="1"/>
</dbReference>
<dbReference type="GO" id="GO:0005634">
    <property type="term" value="C:nucleus"/>
    <property type="evidence" value="ECO:0007669"/>
    <property type="project" value="UniProtKB-ARBA"/>
</dbReference>
<gene>
    <name evidence="7" type="ORF">CCR75_001582</name>
</gene>
<dbReference type="InterPro" id="IPR036167">
    <property type="entry name" value="tRNA_intron_Endo_cat-like_sf"/>
</dbReference>
<protein>
    <recommendedName>
        <fullName evidence="2">tRNA-intron lyase</fullName>
        <ecNumber evidence="2">4.6.1.16</ecNumber>
    </recommendedName>
</protein>
<dbReference type="GO" id="GO:0003676">
    <property type="term" value="F:nucleic acid binding"/>
    <property type="evidence" value="ECO:0007669"/>
    <property type="project" value="InterPro"/>
</dbReference>
<dbReference type="SUPFAM" id="SSF53032">
    <property type="entry name" value="tRNA-intron endonuclease catalytic domain-like"/>
    <property type="match status" value="1"/>
</dbReference>
<reference evidence="7 8" key="1">
    <citation type="journal article" date="2021" name="Genome Biol.">
        <title>AFLAP: assembly-free linkage analysis pipeline using k-mers from genome sequencing data.</title>
        <authorList>
            <person name="Fletcher K."/>
            <person name="Zhang L."/>
            <person name="Gil J."/>
            <person name="Han R."/>
            <person name="Cavanaugh K."/>
            <person name="Michelmore R."/>
        </authorList>
    </citation>
    <scope>NUCLEOTIDE SEQUENCE [LARGE SCALE GENOMIC DNA]</scope>
    <source>
        <strain evidence="7 8">SF5</strain>
    </source>
</reference>
<evidence type="ECO:0000259" key="6">
    <source>
        <dbReference type="Pfam" id="PF01974"/>
    </source>
</evidence>
<dbReference type="GO" id="GO:0000379">
    <property type="term" value="P:tRNA-type intron splice site recognition and cleavage"/>
    <property type="evidence" value="ECO:0007669"/>
    <property type="project" value="TreeGrafter"/>
</dbReference>
<accession>A0A976ICP2</accession>
<dbReference type="OrthoDB" id="48041at2759"/>
<dbReference type="InterPro" id="IPR006677">
    <property type="entry name" value="tRNA_intron_Endonuc_cat-like"/>
</dbReference>
<dbReference type="Proteomes" id="UP000294530">
    <property type="component" value="Unassembled WGS sequence"/>
</dbReference>
<dbReference type="GO" id="GO:0000213">
    <property type="term" value="F:tRNA-intron lyase activity"/>
    <property type="evidence" value="ECO:0007669"/>
    <property type="project" value="UniProtKB-EC"/>
</dbReference>
<dbReference type="InterPro" id="IPR006676">
    <property type="entry name" value="tRNA_splic"/>
</dbReference>